<evidence type="ECO:0000313" key="2">
    <source>
        <dbReference type="Proteomes" id="UP000004510"/>
    </source>
</evidence>
<dbReference type="Proteomes" id="UP000004510">
    <property type="component" value="Unassembled WGS sequence"/>
</dbReference>
<evidence type="ECO:0000313" key="1">
    <source>
        <dbReference type="EMBL" id="EFF74584.1"/>
    </source>
</evidence>
<dbReference type="AlphaFoldDB" id="D4XEQ7"/>
<accession>D4XEQ7</accession>
<comment type="caution">
    <text evidence="1">The sequence shown here is derived from an EMBL/GenBank/DDBJ whole genome shotgun (WGS) entry which is preliminary data.</text>
</comment>
<protein>
    <submittedName>
        <fullName evidence="1">Uncharacterized protein</fullName>
    </submittedName>
</protein>
<dbReference type="EMBL" id="ADMS01000094">
    <property type="protein sequence ID" value="EFF74584.1"/>
    <property type="molecule type" value="Genomic_DNA"/>
</dbReference>
<reference evidence="2" key="1">
    <citation type="submission" date="2010-03" db="EMBL/GenBank/DDBJ databases">
        <title>Complete sequence of Mobiluncus curtisii ATCC 43063.</title>
        <authorList>
            <person name="Muzny D."/>
            <person name="Qin X."/>
            <person name="Deng J."/>
            <person name="Jiang H."/>
            <person name="Liu Y."/>
            <person name="Qu J."/>
            <person name="Song X.-Z."/>
            <person name="Zhang L."/>
            <person name="Thornton R."/>
            <person name="Coyle M."/>
            <person name="Francisco L."/>
            <person name="Jackson L."/>
            <person name="Javaid M."/>
            <person name="Korchina V."/>
            <person name="Kovar C."/>
            <person name="Mata R."/>
            <person name="Mathew T."/>
            <person name="Ngo R."/>
            <person name="Nguyen L."/>
            <person name="Nguyen N."/>
            <person name="Okwuonu G."/>
            <person name="Ongeri F."/>
            <person name="Pham C."/>
            <person name="Simmons D."/>
            <person name="Wilczek-Boney K."/>
            <person name="Hale W."/>
            <person name="Jakkamsetti A."/>
            <person name="Pham P."/>
            <person name="Ruth R."/>
            <person name="San Lucas F."/>
            <person name="Warren J."/>
            <person name="Zhang J."/>
            <person name="Zhao Z."/>
            <person name="Zhou C."/>
            <person name="Zhu D."/>
            <person name="Lee S."/>
            <person name="Bess C."/>
            <person name="Blankenburg K."/>
            <person name="Forbes L."/>
            <person name="Fu Q."/>
            <person name="Gubbala S."/>
            <person name="Hirani K."/>
            <person name="Jayaseelan J.C."/>
            <person name="Lara F."/>
            <person name="Munidasa M."/>
            <person name="Palculict T."/>
            <person name="Patil S."/>
            <person name="Pu L.-L."/>
            <person name="Saada N."/>
            <person name="Tang L."/>
            <person name="Weissenberger G."/>
            <person name="Zhu Y."/>
            <person name="Hemphill L."/>
            <person name="Shang Y."/>
            <person name="Youmans B."/>
            <person name="Ayvaz T."/>
            <person name="Ross M."/>
            <person name="Santibanez J."/>
            <person name="Aqrawi P."/>
            <person name="Gross S."/>
            <person name="Joshi V."/>
            <person name="Fowler G."/>
            <person name="Nazareth L."/>
            <person name="Reid J."/>
            <person name="Worley K."/>
            <person name="Petrosino J."/>
            <person name="Highlander S."/>
            <person name="Gibbs R."/>
            <person name="Gibbs R."/>
        </authorList>
    </citation>
    <scope>NUCLEOTIDE SEQUENCE [LARGE SCALE GENOMIC DNA]</scope>
    <source>
        <strain evidence="2">ATCC 43553</strain>
    </source>
</reference>
<gene>
    <name evidence="1" type="ORF">HMPREF0004_3954</name>
</gene>
<proteinExistence type="predicted"/>
<organism evidence="1 2">
    <name type="scientific">Achromobacter piechaudii ATCC 43553</name>
    <dbReference type="NCBI Taxonomy" id="742159"/>
    <lineage>
        <taxon>Bacteria</taxon>
        <taxon>Pseudomonadati</taxon>
        <taxon>Pseudomonadota</taxon>
        <taxon>Betaproteobacteria</taxon>
        <taxon>Burkholderiales</taxon>
        <taxon>Alcaligenaceae</taxon>
        <taxon>Achromobacter</taxon>
    </lineage>
</organism>
<dbReference type="PATRIC" id="fig|742159.3.peg.4980"/>
<dbReference type="HOGENOM" id="CLU_3283208_0_0_4"/>
<sequence>MRGAVGGNVISYFMPAGRLLSEWKGDGCAGGPSRRPYRAA</sequence>
<name>D4XEQ7_9BURK</name>